<proteinExistence type="predicted"/>
<gene>
    <name evidence="2" type="ORF">L207DRAFT_641425</name>
</gene>
<dbReference type="OrthoDB" id="5953249at2759"/>
<dbReference type="EMBL" id="KZ613965">
    <property type="protein sequence ID" value="PMD30865.1"/>
    <property type="molecule type" value="Genomic_DNA"/>
</dbReference>
<dbReference type="Pfam" id="PF21762">
    <property type="entry name" value="DEDDh_C"/>
    <property type="match status" value="1"/>
</dbReference>
<keyword evidence="3" id="KW-1185">Reference proteome</keyword>
<organism evidence="2 3">
    <name type="scientific">Hyaloscypha variabilis (strain UAMH 11265 / GT02V1 / F)</name>
    <name type="common">Meliniomyces variabilis</name>
    <dbReference type="NCBI Taxonomy" id="1149755"/>
    <lineage>
        <taxon>Eukaryota</taxon>
        <taxon>Fungi</taxon>
        <taxon>Dikarya</taxon>
        <taxon>Ascomycota</taxon>
        <taxon>Pezizomycotina</taxon>
        <taxon>Leotiomycetes</taxon>
        <taxon>Helotiales</taxon>
        <taxon>Hyaloscyphaceae</taxon>
        <taxon>Hyaloscypha</taxon>
        <taxon>Hyaloscypha variabilis</taxon>
    </lineage>
</organism>
<sequence>MDVSTIISESKAHKGLLREELLLLRHTFELHLGWPRELLDEATAKAPKILQAQNLPSSWIKDLLIVSLDIEGHPDQLTKESAGRYQVRLSILDTRHLQSDTADTRHESLLQTYHLCVGPEKYFKKKSWKFCFGKSRHVTLEELRDEIQKLSRKRDIILVLHGGSSDLSFLRAAQIHIRPLYIIDTQKAAQHPLQLDYRCKIERMLELLKPIRPGNASQCW</sequence>
<reference evidence="2 3" key="1">
    <citation type="submission" date="2016-04" db="EMBL/GenBank/DDBJ databases">
        <title>A degradative enzymes factory behind the ericoid mycorrhizal symbiosis.</title>
        <authorList>
            <consortium name="DOE Joint Genome Institute"/>
            <person name="Martino E."/>
            <person name="Morin E."/>
            <person name="Grelet G."/>
            <person name="Kuo A."/>
            <person name="Kohler A."/>
            <person name="Daghino S."/>
            <person name="Barry K."/>
            <person name="Choi C."/>
            <person name="Cichocki N."/>
            <person name="Clum A."/>
            <person name="Copeland A."/>
            <person name="Hainaut M."/>
            <person name="Haridas S."/>
            <person name="Labutti K."/>
            <person name="Lindquist E."/>
            <person name="Lipzen A."/>
            <person name="Khouja H.-R."/>
            <person name="Murat C."/>
            <person name="Ohm R."/>
            <person name="Olson A."/>
            <person name="Spatafora J."/>
            <person name="Veneault-Fourrey C."/>
            <person name="Henrissat B."/>
            <person name="Grigoriev I."/>
            <person name="Martin F."/>
            <person name="Perotto S."/>
        </authorList>
    </citation>
    <scope>NUCLEOTIDE SEQUENCE [LARGE SCALE GENOMIC DNA]</scope>
    <source>
        <strain evidence="2 3">F</strain>
    </source>
</reference>
<evidence type="ECO:0000313" key="2">
    <source>
        <dbReference type="EMBL" id="PMD30865.1"/>
    </source>
</evidence>
<protein>
    <recommendedName>
        <fullName evidence="1">Gfd2/YDR514C-like C-terminal domain-containing protein</fullName>
    </recommendedName>
</protein>
<accession>A0A2J6QX80</accession>
<evidence type="ECO:0000313" key="3">
    <source>
        <dbReference type="Proteomes" id="UP000235786"/>
    </source>
</evidence>
<name>A0A2J6QX80_HYAVF</name>
<dbReference type="InterPro" id="IPR048519">
    <property type="entry name" value="Gfd2/YDR514C-like_C"/>
</dbReference>
<evidence type="ECO:0000259" key="1">
    <source>
        <dbReference type="Pfam" id="PF21762"/>
    </source>
</evidence>
<dbReference type="STRING" id="1149755.A0A2J6QX80"/>
<dbReference type="Proteomes" id="UP000235786">
    <property type="component" value="Unassembled WGS sequence"/>
</dbReference>
<dbReference type="AlphaFoldDB" id="A0A2J6QX80"/>
<feature type="domain" description="Gfd2/YDR514C-like C-terminal" evidence="1">
    <location>
        <begin position="89"/>
        <end position="208"/>
    </location>
</feature>